<accession>A0ABS2HFX3</accession>
<evidence type="ECO:0000313" key="2">
    <source>
        <dbReference type="EMBL" id="MBM7036448.1"/>
    </source>
</evidence>
<dbReference type="Gene3D" id="2.30.130.40">
    <property type="entry name" value="LON domain-like"/>
    <property type="match status" value="1"/>
</dbReference>
<dbReference type="InterPro" id="IPR046336">
    <property type="entry name" value="Lon_prtase_N_sf"/>
</dbReference>
<evidence type="ECO:0000313" key="3">
    <source>
        <dbReference type="Proteomes" id="UP000809621"/>
    </source>
</evidence>
<dbReference type="Gene3D" id="1.10.4060.10">
    <property type="entry name" value="BPP1347 like domain"/>
    <property type="match status" value="1"/>
</dbReference>
<name>A0ABS2HFX3_9VIBR</name>
<protein>
    <submittedName>
        <fullName evidence="2">LON peptidase substrate-binding domain-containing protein</fullName>
    </submittedName>
</protein>
<dbReference type="InterPro" id="IPR015947">
    <property type="entry name" value="PUA-like_sf"/>
</dbReference>
<dbReference type="RefSeq" id="WP_205158003.1">
    <property type="nucleotide sequence ID" value="NZ_JAFEUM010000002.1"/>
</dbReference>
<dbReference type="PANTHER" id="PTHR46732:SF8">
    <property type="entry name" value="ATP-DEPENDENT PROTEASE LA (LON) DOMAIN PROTEIN"/>
    <property type="match status" value="1"/>
</dbReference>
<gene>
    <name evidence="2" type="ORF">JQC93_08510</name>
</gene>
<proteinExistence type="predicted"/>
<dbReference type="EMBL" id="JAFEUM010000002">
    <property type="protein sequence ID" value="MBM7036448.1"/>
    <property type="molecule type" value="Genomic_DNA"/>
</dbReference>
<dbReference type="InterPro" id="IPR003111">
    <property type="entry name" value="Lon_prtase_N"/>
</dbReference>
<dbReference type="Proteomes" id="UP000809621">
    <property type="component" value="Unassembled WGS sequence"/>
</dbReference>
<dbReference type="PANTHER" id="PTHR46732">
    <property type="entry name" value="ATP-DEPENDENT PROTEASE LA (LON) DOMAIN PROTEIN"/>
    <property type="match status" value="1"/>
</dbReference>
<feature type="domain" description="Lon N-terminal" evidence="1">
    <location>
        <begin position="3"/>
        <end position="185"/>
    </location>
</feature>
<dbReference type="SUPFAM" id="SSF88697">
    <property type="entry name" value="PUA domain-like"/>
    <property type="match status" value="1"/>
</dbReference>
<sequence>MTEIKLFPLSSVVLPKGKMNLRIFEPRYKRLISECSQRGEGFGVCLVNEDIQTAPTSISTAGTLANIIDFELLSDGLLGVTIEGSNRFTIQNVWSEPDGLRCAQVEILDEWQASPIDSHNLFLSEQLKRVYRDFPQIQQLYPSPKFDDASWIAQRWLELLPLRSTVFDQLVLHPDCTEALHFLSQAIDPSKD</sequence>
<reference evidence="2 3" key="1">
    <citation type="submission" date="2021-02" db="EMBL/GenBank/DDBJ databases">
        <authorList>
            <person name="Park J.-S."/>
        </authorList>
    </citation>
    <scope>NUCLEOTIDE SEQUENCE [LARGE SCALE GENOMIC DNA]</scope>
    <source>
        <strain evidence="2 3">188UL20-2</strain>
    </source>
</reference>
<organism evidence="2 3">
    <name type="scientific">Vibrio ulleungensis</name>
    <dbReference type="NCBI Taxonomy" id="2807619"/>
    <lineage>
        <taxon>Bacteria</taxon>
        <taxon>Pseudomonadati</taxon>
        <taxon>Pseudomonadota</taxon>
        <taxon>Gammaproteobacteria</taxon>
        <taxon>Vibrionales</taxon>
        <taxon>Vibrionaceae</taxon>
        <taxon>Vibrio</taxon>
    </lineage>
</organism>
<keyword evidence="3" id="KW-1185">Reference proteome</keyword>
<comment type="caution">
    <text evidence="2">The sequence shown here is derived from an EMBL/GenBank/DDBJ whole genome shotgun (WGS) entry which is preliminary data.</text>
</comment>
<evidence type="ECO:0000259" key="1">
    <source>
        <dbReference type="SMART" id="SM00464"/>
    </source>
</evidence>
<dbReference type="Pfam" id="PF02190">
    <property type="entry name" value="LON_substr_bdg"/>
    <property type="match status" value="1"/>
</dbReference>
<dbReference type="SMART" id="SM00464">
    <property type="entry name" value="LON"/>
    <property type="match status" value="1"/>
</dbReference>